<accession>A0A512NBC1</accession>
<dbReference type="CDD" id="cd06987">
    <property type="entry name" value="cupin_MAE_RS03005"/>
    <property type="match status" value="1"/>
</dbReference>
<proteinExistence type="predicted"/>
<dbReference type="Proteomes" id="UP000321058">
    <property type="component" value="Unassembled WGS sequence"/>
</dbReference>
<dbReference type="RefSeq" id="WP_147150319.1">
    <property type="nucleotide sequence ID" value="NZ_BKAJ01000059.1"/>
</dbReference>
<dbReference type="InterPro" id="IPR011051">
    <property type="entry name" value="RmlC_Cupin_sf"/>
</dbReference>
<dbReference type="AlphaFoldDB" id="A0A512NBC1"/>
<dbReference type="OrthoDB" id="9180677at2"/>
<dbReference type="InterPro" id="IPR014710">
    <property type="entry name" value="RmlC-like_jellyroll"/>
</dbReference>
<gene>
    <name evidence="2" type="ORF">RSO01_34140</name>
</gene>
<comment type="caution">
    <text evidence="2">The sequence shown here is derived from an EMBL/GenBank/DDBJ whole genome shotgun (WGS) entry which is preliminary data.</text>
</comment>
<dbReference type="SUPFAM" id="SSF51182">
    <property type="entry name" value="RmlC-like cupins"/>
    <property type="match status" value="1"/>
</dbReference>
<organism evidence="2 3">
    <name type="scientific">Reyranella soli</name>
    <dbReference type="NCBI Taxonomy" id="1230389"/>
    <lineage>
        <taxon>Bacteria</taxon>
        <taxon>Pseudomonadati</taxon>
        <taxon>Pseudomonadota</taxon>
        <taxon>Alphaproteobacteria</taxon>
        <taxon>Hyphomicrobiales</taxon>
        <taxon>Reyranellaceae</taxon>
        <taxon>Reyranella</taxon>
    </lineage>
</organism>
<keyword evidence="3" id="KW-1185">Reference proteome</keyword>
<dbReference type="PANTHER" id="PTHR43346">
    <property type="entry name" value="LIGAND BINDING DOMAIN PROTEIN, PUTATIVE (AFU_ORTHOLOGUE AFUA_6G14370)-RELATED"/>
    <property type="match status" value="1"/>
</dbReference>
<dbReference type="InterPro" id="IPR052538">
    <property type="entry name" value="Flavonoid_dioxygenase-like"/>
</dbReference>
<dbReference type="InterPro" id="IPR013096">
    <property type="entry name" value="Cupin_2"/>
</dbReference>
<protein>
    <recommendedName>
        <fullName evidence="1">Cupin type-2 domain-containing protein</fullName>
    </recommendedName>
</protein>
<evidence type="ECO:0000313" key="2">
    <source>
        <dbReference type="EMBL" id="GEP56248.1"/>
    </source>
</evidence>
<dbReference type="EMBL" id="BKAJ01000059">
    <property type="protein sequence ID" value="GEP56248.1"/>
    <property type="molecule type" value="Genomic_DNA"/>
</dbReference>
<name>A0A512NBC1_9HYPH</name>
<reference evidence="2 3" key="1">
    <citation type="submission" date="2019-07" db="EMBL/GenBank/DDBJ databases">
        <title>Whole genome shotgun sequence of Reyranella soli NBRC 108950.</title>
        <authorList>
            <person name="Hosoyama A."/>
            <person name="Uohara A."/>
            <person name="Ohji S."/>
            <person name="Ichikawa N."/>
        </authorList>
    </citation>
    <scope>NUCLEOTIDE SEQUENCE [LARGE SCALE GENOMIC DNA]</scope>
    <source>
        <strain evidence="2 3">NBRC 108950</strain>
    </source>
</reference>
<dbReference type="Pfam" id="PF07883">
    <property type="entry name" value="Cupin_2"/>
    <property type="match status" value="1"/>
</dbReference>
<feature type="domain" description="Cupin type-2" evidence="1">
    <location>
        <begin position="42"/>
        <end position="110"/>
    </location>
</feature>
<sequence>MDQPLFRRARDCRVSRISPADTNKFVMTVDPVTDKAPFLSVVEIFEPGGKTPLHKHDQAHEMFYVLEGSGRAHCGGATYDMEKGDTLVLPPGMDHVVENAGSGKLYCLTVMVPNEGLAELIRAGMAMALDDTDRAVVSATPS</sequence>
<dbReference type="Gene3D" id="2.60.120.10">
    <property type="entry name" value="Jelly Rolls"/>
    <property type="match status" value="1"/>
</dbReference>
<evidence type="ECO:0000313" key="3">
    <source>
        <dbReference type="Proteomes" id="UP000321058"/>
    </source>
</evidence>
<dbReference type="PANTHER" id="PTHR43346:SF1">
    <property type="entry name" value="QUERCETIN 2,3-DIOXYGENASE-RELATED"/>
    <property type="match status" value="1"/>
</dbReference>
<evidence type="ECO:0000259" key="1">
    <source>
        <dbReference type="Pfam" id="PF07883"/>
    </source>
</evidence>